<keyword evidence="1" id="KW-1133">Transmembrane helix</keyword>
<reference evidence="2 3" key="1">
    <citation type="journal article" date="2013" name="Int. J. Syst. Evol. Microbiol.">
        <title>Kordia antarctica sp. nov., isolated from Antarctic seawater.</title>
        <authorList>
            <person name="Baek K."/>
            <person name="Choi A."/>
            <person name="Kang I."/>
            <person name="Lee K."/>
            <person name="Cho J.C."/>
        </authorList>
    </citation>
    <scope>NUCLEOTIDE SEQUENCE [LARGE SCALE GENOMIC DNA]</scope>
    <source>
        <strain evidence="2 3">IMCC3317</strain>
    </source>
</reference>
<evidence type="ECO:0000313" key="3">
    <source>
        <dbReference type="Proteomes" id="UP000464657"/>
    </source>
</evidence>
<proteinExistence type="predicted"/>
<evidence type="ECO:0000313" key="2">
    <source>
        <dbReference type="EMBL" id="QHI35001.1"/>
    </source>
</evidence>
<keyword evidence="3" id="KW-1185">Reference proteome</keyword>
<dbReference type="OrthoDB" id="1551186at2"/>
<dbReference type="RefSeq" id="WP_160127780.1">
    <property type="nucleotide sequence ID" value="NZ_CP019288.1"/>
</dbReference>
<feature type="transmembrane region" description="Helical" evidence="1">
    <location>
        <begin position="113"/>
        <end position="131"/>
    </location>
</feature>
<feature type="transmembrane region" description="Helical" evidence="1">
    <location>
        <begin position="83"/>
        <end position="101"/>
    </location>
</feature>
<dbReference type="AlphaFoldDB" id="A0A7L4ZEW7"/>
<evidence type="ECO:0000256" key="1">
    <source>
        <dbReference type="SAM" id="Phobius"/>
    </source>
</evidence>
<dbReference type="EMBL" id="CP019288">
    <property type="protein sequence ID" value="QHI35001.1"/>
    <property type="molecule type" value="Genomic_DNA"/>
</dbReference>
<dbReference type="Proteomes" id="UP000464657">
    <property type="component" value="Chromosome"/>
</dbReference>
<accession>A0A7L4ZEW7</accession>
<keyword evidence="1" id="KW-0472">Membrane</keyword>
<dbReference type="InterPro" id="IPR046289">
    <property type="entry name" value="DUF6326"/>
</dbReference>
<dbReference type="Pfam" id="PF19851">
    <property type="entry name" value="DUF6326"/>
    <property type="match status" value="1"/>
</dbReference>
<dbReference type="KEGG" id="kan:IMCC3317_03470"/>
<gene>
    <name evidence="2" type="ORF">IMCC3317_03470</name>
</gene>
<organism evidence="2 3">
    <name type="scientific">Kordia antarctica</name>
    <dbReference type="NCBI Taxonomy" id="1218801"/>
    <lineage>
        <taxon>Bacteria</taxon>
        <taxon>Pseudomonadati</taxon>
        <taxon>Bacteroidota</taxon>
        <taxon>Flavobacteriia</taxon>
        <taxon>Flavobacteriales</taxon>
        <taxon>Flavobacteriaceae</taxon>
        <taxon>Kordia</taxon>
    </lineage>
</organism>
<feature type="transmembrane region" description="Helical" evidence="1">
    <location>
        <begin position="51"/>
        <end position="76"/>
    </location>
</feature>
<sequence length="138" mass="16015">MLVDSKIDIKIKLASLWTALMFLYIYADYFQTMTPSHREMVESMQTPNGPLTPGLLLISSVIIMIPALMIMLSIFLKPKINRILNIIMGIIWALLSIMIFFDSISSEWQHFFAFYQVVELVVLSIIIWQAFKWPKIVD</sequence>
<keyword evidence="1" id="KW-0812">Transmembrane</keyword>
<protein>
    <submittedName>
        <fullName evidence="2">Uncharacterized protein</fullName>
    </submittedName>
</protein>
<name>A0A7L4ZEW7_9FLAO</name>